<dbReference type="EMBL" id="JADKNH010000006">
    <property type="protein sequence ID" value="MBF4693581.1"/>
    <property type="molecule type" value="Genomic_DNA"/>
</dbReference>
<dbReference type="NCBIfam" id="TIGR02823">
    <property type="entry name" value="oxido_YhdH"/>
    <property type="match status" value="1"/>
</dbReference>
<protein>
    <submittedName>
        <fullName evidence="2">YhdH/YhfP family quinone oxidoreductase</fullName>
    </submittedName>
</protein>
<dbReference type="SUPFAM" id="SSF51735">
    <property type="entry name" value="NAD(P)-binding Rossmann-fold domains"/>
    <property type="match status" value="1"/>
</dbReference>
<dbReference type="CDD" id="cd05280">
    <property type="entry name" value="MDR_yhdh_yhfp"/>
    <property type="match status" value="1"/>
</dbReference>
<dbReference type="Gene3D" id="3.40.50.720">
    <property type="entry name" value="NAD(P)-binding Rossmann-like Domain"/>
    <property type="match status" value="1"/>
</dbReference>
<evidence type="ECO:0000313" key="2">
    <source>
        <dbReference type="EMBL" id="MBF4693581.1"/>
    </source>
</evidence>
<dbReference type="Pfam" id="PF08240">
    <property type="entry name" value="ADH_N"/>
    <property type="match status" value="1"/>
</dbReference>
<dbReference type="InterPro" id="IPR014188">
    <property type="entry name" value="Acrylyl-CoA_reductase_AcuI"/>
</dbReference>
<dbReference type="Pfam" id="PF00107">
    <property type="entry name" value="ADH_zinc_N"/>
    <property type="match status" value="1"/>
</dbReference>
<dbReference type="InterPro" id="IPR051397">
    <property type="entry name" value="Zn-ADH-like_protein"/>
</dbReference>
<dbReference type="InterPro" id="IPR011032">
    <property type="entry name" value="GroES-like_sf"/>
</dbReference>
<dbReference type="InterPro" id="IPR013149">
    <property type="entry name" value="ADH-like_C"/>
</dbReference>
<name>A0ABR9ZSY3_9FIRM</name>
<dbReference type="InterPro" id="IPR013154">
    <property type="entry name" value="ADH-like_N"/>
</dbReference>
<evidence type="ECO:0000313" key="3">
    <source>
        <dbReference type="Proteomes" id="UP000614200"/>
    </source>
</evidence>
<dbReference type="SMART" id="SM00829">
    <property type="entry name" value="PKS_ER"/>
    <property type="match status" value="1"/>
</dbReference>
<sequence length="329" mass="35695">MSYRALVISEANNMFIKEIKQIEFQELKPDCVRIKVLYSSLNYKDALSSSGNKGVTRSYPHVPGIDAAGIIEESHSNLFKKGDEVIVTGYDLGMDTDGGFGEFIDIPANWVVKKPSSLSFKNAMLYGTAGFTAALSVKRMVDHGIKPEDGKILVTGATGGVGSIAMSILSHLGYHVVAVTGKTHLKEQLLLNGASEVIDRSDLTQLGTKMLAKPVWAAAIDTVGGEYLSSAVKSTAYNGCVTCCGNVASPDFELNVYPFILRGVTLYGIDSVQCTMPLRTKIWDLLSDGWSIVESFKTIQTVSLSEIETQIDLMLKGKHSGRTILEHHH</sequence>
<organism evidence="2 3">
    <name type="scientific">Fusibacter ferrireducens</name>
    <dbReference type="NCBI Taxonomy" id="2785058"/>
    <lineage>
        <taxon>Bacteria</taxon>
        <taxon>Bacillati</taxon>
        <taxon>Bacillota</taxon>
        <taxon>Clostridia</taxon>
        <taxon>Eubacteriales</taxon>
        <taxon>Eubacteriales Family XII. Incertae Sedis</taxon>
        <taxon>Fusibacter</taxon>
    </lineage>
</organism>
<reference evidence="2 3" key="1">
    <citation type="submission" date="2020-11" db="EMBL/GenBank/DDBJ databases">
        <title>Fusibacter basophilias sp. nov.</title>
        <authorList>
            <person name="Qiu D."/>
        </authorList>
    </citation>
    <scope>NUCLEOTIDE SEQUENCE [LARGE SCALE GENOMIC DNA]</scope>
    <source>
        <strain evidence="2 3">Q10-2</strain>
    </source>
</reference>
<dbReference type="SUPFAM" id="SSF50129">
    <property type="entry name" value="GroES-like"/>
    <property type="match status" value="1"/>
</dbReference>
<dbReference type="PANTHER" id="PTHR43677">
    <property type="entry name" value="SHORT-CHAIN DEHYDROGENASE/REDUCTASE"/>
    <property type="match status" value="1"/>
</dbReference>
<proteinExistence type="predicted"/>
<dbReference type="InterPro" id="IPR036291">
    <property type="entry name" value="NAD(P)-bd_dom_sf"/>
</dbReference>
<accession>A0ABR9ZSY3</accession>
<dbReference type="InterPro" id="IPR020843">
    <property type="entry name" value="ER"/>
</dbReference>
<dbReference type="Gene3D" id="3.90.180.10">
    <property type="entry name" value="Medium-chain alcohol dehydrogenases, catalytic domain"/>
    <property type="match status" value="1"/>
</dbReference>
<dbReference type="RefSeq" id="WP_194701825.1">
    <property type="nucleotide sequence ID" value="NZ_JADKNH010000006.1"/>
</dbReference>
<dbReference type="Proteomes" id="UP000614200">
    <property type="component" value="Unassembled WGS sequence"/>
</dbReference>
<keyword evidence="3" id="KW-1185">Reference proteome</keyword>
<comment type="caution">
    <text evidence="2">The sequence shown here is derived from an EMBL/GenBank/DDBJ whole genome shotgun (WGS) entry which is preliminary data.</text>
</comment>
<evidence type="ECO:0000259" key="1">
    <source>
        <dbReference type="SMART" id="SM00829"/>
    </source>
</evidence>
<feature type="domain" description="Enoyl reductase (ER)" evidence="1">
    <location>
        <begin position="17"/>
        <end position="325"/>
    </location>
</feature>
<gene>
    <name evidence="2" type="ORF">ISU02_10635</name>
</gene>
<dbReference type="PANTHER" id="PTHR43677:SF1">
    <property type="entry name" value="ACRYLYL-COA REDUCTASE ACUI-RELATED"/>
    <property type="match status" value="1"/>
</dbReference>